<dbReference type="Proteomes" id="UP001207468">
    <property type="component" value="Unassembled WGS sequence"/>
</dbReference>
<reference evidence="1" key="1">
    <citation type="submission" date="2021-03" db="EMBL/GenBank/DDBJ databases">
        <title>Evolutionary priming and transition to the ectomycorrhizal habit in an iconic lineage of mushroom-forming fungi: is preadaptation a requirement?</title>
        <authorList>
            <consortium name="DOE Joint Genome Institute"/>
            <person name="Looney B.P."/>
            <person name="Miyauchi S."/>
            <person name="Morin E."/>
            <person name="Drula E."/>
            <person name="Courty P.E."/>
            <person name="Chicoki N."/>
            <person name="Fauchery L."/>
            <person name="Kohler A."/>
            <person name="Kuo A."/>
            <person name="LaButti K."/>
            <person name="Pangilinan J."/>
            <person name="Lipzen A."/>
            <person name="Riley R."/>
            <person name="Andreopoulos W."/>
            <person name="He G."/>
            <person name="Johnson J."/>
            <person name="Barry K.W."/>
            <person name="Grigoriev I.V."/>
            <person name="Nagy L."/>
            <person name="Hibbett D."/>
            <person name="Henrissat B."/>
            <person name="Matheny P.B."/>
            <person name="Labbe J."/>
            <person name="Martin A.F."/>
        </authorList>
    </citation>
    <scope>NUCLEOTIDE SEQUENCE</scope>
    <source>
        <strain evidence="1">BPL698</strain>
    </source>
</reference>
<accession>A0ACC0U353</accession>
<dbReference type="EMBL" id="JAGFNK010000185">
    <property type="protein sequence ID" value="KAI9460720.1"/>
    <property type="molecule type" value="Genomic_DNA"/>
</dbReference>
<gene>
    <name evidence="1" type="ORF">F5148DRAFT_255942</name>
</gene>
<sequence>MRYLTKICDQLVALLSPSHSSGIVWHDQDSGPESINVESDDDSDGLFMVNGGEISEQENVVARPGFQINSPYIVPPEHSPNCPVDPAVLAPHLLPGETTQALINTTYIPHLSPSEAFDHVSFSEASFRQLLMDNTVGLSEDLDEDTMQALIELAFGELYPGPCNKWRAANRHIHVRYQEELTKRKDMVRQEIARGEDSLRRVLREVVVEDVMILFPSLERDNLSTTVADTADLDAGSMQLSDLDSLYPDFRTVYSKYFDDARFNTALGLDPRFESLKVRLISVLYLVEKNQHMTTESRAELIEAVLLEGNFRRAQRALSRTVEEKRLGSIARSPLSTAAGSEDLEKEMRTLAARYPDTQFLLMLKSRRNETLRPVIEEVEALAHTQLTSSIDAVVKAMVHAVLATHQVYRERSVQHEIESEERTSCAKLLVEFIQDINSLAAGRHDSVVYIDNITTIPSIRSRDGALKSEGPSSGAAQYVITGRHQVLFEASLEIWVHPLGLDAGDEYNMQLHSDYIPSPLVNDRPSSRFRIPLTANIVFYRVLETERLLLILLNRQKFYIYLERLPEMNAAIRQGRSVKALSCEKLGDEVLFAFDETKRSLAVCSSTMLRLYVFIFDEGYKVLHGQGNPINLAPWYSQTGTSILHAAFVCGNEEVVLVDSSAQARVISFVIQQFRPASLQLPSLPSSIFSSPDGSCLLVHFQDPRPVLIAYHWKTFGTTAGISLDVPDFSLQGAVLTSMVSRRRIFFMGLDIDLGSVKSIAIDNRNASNHRNRHALHTSLLDCHSEVWSRFPVIAAVTRRTVTSSSERQPKSITFVTGNHSQPFGSYFSDLIQTFERTTRKPTGDELRRIQVSAMKFSSFRTEIIMRYDWDVSRYRVGEWLVDLLCLIPIHIAVCRGNDFVPLSDGVLSLELERSLRGAEISEVVDKLSFGWYEPIFRSYSATKQPVKVVSSMGQPSMGKSFALNHLLDTSFAVGAMRTTEGVWMSVTPTDDALIVGLDCEGVDSVEQSIQTDTLLVLFNTAISNLVLLRNNFTYGHDISGLFQSFQYSASVFDPVANPSLFQSTLFIIIKDVLESDRTEIAREFSSKVRKFIEQEKNDNFISRLHGGKMKIIPSPVIESTEFYKLFPALKKSLDLQKTTHSTAGEFLLTIKTMMAKLRGCDWEPLSQTLTVHRIRALLALLPIALATGYSEPDCEPLKDLETGTIVEADDTLARFAISGDDRVSQADIEMHLTILRESWDGWASRQSISDSDWMSTLASYISGMIELRVNHVQRWLDSNLERFQAGHAAVEDLLSRFDNMVFDMRRTAQMCRAQCASCHLFCILSRSHEGEHSCETNHKCDHKCAFCNDEPKPCGNPAGHPGEHICVVNAHLCGGPCKLSGKRGCLQDCTKVTGHVEDEHMCSALVHMCGEPCALQEMKLPGGKMYSCKQECTVPSDQAHDVHSCDTRLCPMTCELCRRLCVQPHLHGLATGSFHLCGEAHACSALCSAPGICQIDTTPLSIEATFTGRHETFQYTKYSQAAKRLQCVKIIEPGETTHAGSHIHSKEKYPFHFCEARCEGCAFFCSLPFGTTSIMNSYTSLSPLSITLRSSSARA</sequence>
<protein>
    <submittedName>
        <fullName evidence="1">Uncharacterized protein</fullName>
    </submittedName>
</protein>
<evidence type="ECO:0000313" key="2">
    <source>
        <dbReference type="Proteomes" id="UP001207468"/>
    </source>
</evidence>
<evidence type="ECO:0000313" key="1">
    <source>
        <dbReference type="EMBL" id="KAI9460720.1"/>
    </source>
</evidence>
<proteinExistence type="predicted"/>
<organism evidence="1 2">
    <name type="scientific">Russula earlei</name>
    <dbReference type="NCBI Taxonomy" id="71964"/>
    <lineage>
        <taxon>Eukaryota</taxon>
        <taxon>Fungi</taxon>
        <taxon>Dikarya</taxon>
        <taxon>Basidiomycota</taxon>
        <taxon>Agaricomycotina</taxon>
        <taxon>Agaricomycetes</taxon>
        <taxon>Russulales</taxon>
        <taxon>Russulaceae</taxon>
        <taxon>Russula</taxon>
    </lineage>
</organism>
<name>A0ACC0U353_9AGAM</name>
<comment type="caution">
    <text evidence="1">The sequence shown here is derived from an EMBL/GenBank/DDBJ whole genome shotgun (WGS) entry which is preliminary data.</text>
</comment>
<keyword evidence="2" id="KW-1185">Reference proteome</keyword>